<reference evidence="9" key="1">
    <citation type="submission" date="2025-08" db="UniProtKB">
        <authorList>
            <consortium name="RefSeq"/>
        </authorList>
    </citation>
    <scope>IDENTIFICATION</scope>
    <source>
        <strain evidence="9">J_2021</strain>
        <tissue evidence="9">Erythrocytes</tissue>
    </source>
</reference>
<proteinExistence type="inferred from homology"/>
<organism evidence="8 9">
    <name type="scientific">Xenopus laevis</name>
    <name type="common">African clawed frog</name>
    <dbReference type="NCBI Taxonomy" id="8355"/>
    <lineage>
        <taxon>Eukaryota</taxon>
        <taxon>Metazoa</taxon>
        <taxon>Chordata</taxon>
        <taxon>Craniata</taxon>
        <taxon>Vertebrata</taxon>
        <taxon>Euteleostomi</taxon>
        <taxon>Amphibia</taxon>
        <taxon>Batrachia</taxon>
        <taxon>Anura</taxon>
        <taxon>Pipoidea</taxon>
        <taxon>Pipidae</taxon>
        <taxon>Xenopodinae</taxon>
        <taxon>Xenopus</taxon>
        <taxon>Xenopus</taxon>
    </lineage>
</organism>
<protein>
    <submittedName>
        <fullName evidence="9">Uncharacterized protein LOC108702062</fullName>
    </submittedName>
</protein>
<keyword evidence="3" id="KW-0964">Secreted</keyword>
<dbReference type="OrthoDB" id="9942334at2759"/>
<dbReference type="KEGG" id="xla:108702062"/>
<dbReference type="Proteomes" id="UP000186698">
    <property type="component" value="Chromosome 9_10L"/>
</dbReference>
<comment type="subcellular location">
    <subcellularLocation>
        <location evidence="1">Secreted</location>
    </subcellularLocation>
</comment>
<feature type="region of interest" description="Disordered" evidence="6">
    <location>
        <begin position="150"/>
        <end position="169"/>
    </location>
</feature>
<feature type="compositionally biased region" description="Basic and acidic residues" evidence="6">
    <location>
        <begin position="112"/>
        <end position="124"/>
    </location>
</feature>
<sequence>MMVRSAPTVRWWFLGFLFLLVPQPGTPWYKHSASPRYHTVGRASGLLIGVRRSPYLWRRQITGDNVEEKLQGEAKGMKVTQGTERSNFLADPRETPERWELERSLEEVRRDLQEKDEVQWDRRSLQSSGEQKRRLQSPAEDQGLYKEERSTFPEAEEQRSALDNLPLSIPEEQETGNILSGYQQKEVPIQGESSQSWTRQSRSDPQAWDTESIPSGPWNVDQSSCDDFKLNFYKFLCKSSFRILSHAPLKARRRRSTTDELGGLH</sequence>
<evidence type="ECO:0000256" key="3">
    <source>
        <dbReference type="ARBA" id="ARBA00022525"/>
    </source>
</evidence>
<feature type="compositionally biased region" description="Basic and acidic residues" evidence="6">
    <location>
        <begin position="150"/>
        <end position="160"/>
    </location>
</feature>
<keyword evidence="5 7" id="KW-0732">Signal</keyword>
<dbReference type="InterPro" id="IPR013297">
    <property type="entry name" value="Neuropept_BW_pre"/>
</dbReference>
<feature type="region of interest" description="Disordered" evidence="6">
    <location>
        <begin position="188"/>
        <end position="216"/>
    </location>
</feature>
<evidence type="ECO:0000313" key="9">
    <source>
        <dbReference type="RefSeq" id="XP_018092552.2"/>
    </source>
</evidence>
<dbReference type="PANTHER" id="PTHR28553:SF2">
    <property type="entry name" value="NEUROPEPTIDE W"/>
    <property type="match status" value="1"/>
</dbReference>
<dbReference type="PANTHER" id="PTHR28553">
    <property type="entry name" value="NEUROPEPTIDE B"/>
    <property type="match status" value="1"/>
</dbReference>
<feature type="signal peptide" evidence="7">
    <location>
        <begin position="1"/>
        <end position="27"/>
    </location>
</feature>
<dbReference type="RefSeq" id="XP_018092552.2">
    <property type="nucleotide sequence ID" value="XM_018237063.2"/>
</dbReference>
<feature type="chain" id="PRO_5035309786" evidence="7">
    <location>
        <begin position="28"/>
        <end position="265"/>
    </location>
</feature>
<dbReference type="CTD" id="108702062"/>
<dbReference type="AlphaFoldDB" id="A0A8J0TPR6"/>
<dbReference type="GO" id="GO:0007186">
    <property type="term" value="P:G protein-coupled receptor signaling pathway"/>
    <property type="evidence" value="ECO:0000318"/>
    <property type="project" value="GO_Central"/>
</dbReference>
<feature type="region of interest" description="Disordered" evidence="6">
    <location>
        <begin position="112"/>
        <end position="145"/>
    </location>
</feature>
<evidence type="ECO:0000256" key="4">
    <source>
        <dbReference type="ARBA" id="ARBA00022685"/>
    </source>
</evidence>
<accession>A0A8J0TPR6</accession>
<gene>
    <name evidence="9" type="primary">LOC108702062</name>
</gene>
<name>A0A8J0TPR6_XENLA</name>
<evidence type="ECO:0000256" key="7">
    <source>
        <dbReference type="SAM" id="SignalP"/>
    </source>
</evidence>
<evidence type="ECO:0000256" key="5">
    <source>
        <dbReference type="ARBA" id="ARBA00022729"/>
    </source>
</evidence>
<keyword evidence="4" id="KW-0165">Cleavage on pair of basic residues</keyword>
<feature type="region of interest" description="Disordered" evidence="6">
    <location>
        <begin position="74"/>
        <end position="96"/>
    </location>
</feature>
<evidence type="ECO:0000256" key="6">
    <source>
        <dbReference type="SAM" id="MobiDB-lite"/>
    </source>
</evidence>
<dbReference type="Pfam" id="PF15180">
    <property type="entry name" value="NPBW"/>
    <property type="match status" value="1"/>
</dbReference>
<dbReference type="GO" id="GO:0007631">
    <property type="term" value="P:feeding behavior"/>
    <property type="evidence" value="ECO:0000318"/>
    <property type="project" value="GO_Central"/>
</dbReference>
<evidence type="ECO:0000313" key="8">
    <source>
        <dbReference type="Proteomes" id="UP000186698"/>
    </source>
</evidence>
<feature type="compositionally biased region" description="Polar residues" evidence="6">
    <location>
        <begin position="191"/>
        <end position="204"/>
    </location>
</feature>
<dbReference type="GeneID" id="108702062"/>
<keyword evidence="8" id="KW-1185">Reference proteome</keyword>
<comment type="similarity">
    <text evidence="2">Belongs to the neuropeptide B/W family.</text>
</comment>
<evidence type="ECO:0000256" key="2">
    <source>
        <dbReference type="ARBA" id="ARBA00005292"/>
    </source>
</evidence>
<dbReference type="GO" id="GO:0001664">
    <property type="term" value="F:G protein-coupled receptor binding"/>
    <property type="evidence" value="ECO:0000318"/>
    <property type="project" value="GO_Central"/>
</dbReference>
<evidence type="ECO:0000256" key="1">
    <source>
        <dbReference type="ARBA" id="ARBA00004613"/>
    </source>
</evidence>
<dbReference type="PRINTS" id="PR01888">
    <property type="entry name" value="NROPEPTIDEBW"/>
</dbReference>
<dbReference type="GO" id="GO:0005576">
    <property type="term" value="C:extracellular region"/>
    <property type="evidence" value="ECO:0007669"/>
    <property type="project" value="UniProtKB-SubCell"/>
</dbReference>